<dbReference type="RefSeq" id="WP_350243713.1">
    <property type="nucleotide sequence ID" value="NZ_CP158299.1"/>
</dbReference>
<reference evidence="2" key="1">
    <citation type="submission" date="2024-06" db="EMBL/GenBank/DDBJ databases">
        <title>Draft Genome Sequence of Deinococcus sonorensis Type Strain KR-87, a Biofilm Producing Representative of the Genus Deinococcus.</title>
        <authorList>
            <person name="Boren L.S."/>
            <person name="Grosso R.A."/>
            <person name="Hugenberg-Cox A.N."/>
            <person name="Hill J.T.E."/>
            <person name="Albert C.M."/>
            <person name="Tuohy J.M."/>
        </authorList>
    </citation>
    <scope>NUCLEOTIDE SEQUENCE</scope>
    <source>
        <strain evidence="2">KR-87</strain>
    </source>
</reference>
<feature type="region of interest" description="Disordered" evidence="1">
    <location>
        <begin position="1"/>
        <end position="61"/>
    </location>
</feature>
<sequence>MTDHQRAPDSPDSEEQRRIVISGLDEPEPGRDVVQNVSPTDDAAERHKLQHPRHDPEDEDG</sequence>
<organism evidence="2">
    <name type="scientific">Deinococcus sonorensis KR-87</name>
    <dbReference type="NCBI Taxonomy" id="694439"/>
    <lineage>
        <taxon>Bacteria</taxon>
        <taxon>Thermotogati</taxon>
        <taxon>Deinococcota</taxon>
        <taxon>Deinococci</taxon>
        <taxon>Deinococcales</taxon>
        <taxon>Deinococcaceae</taxon>
        <taxon>Deinococcus</taxon>
    </lineage>
</organism>
<evidence type="ECO:0008006" key="3">
    <source>
        <dbReference type="Google" id="ProtNLM"/>
    </source>
</evidence>
<evidence type="ECO:0000313" key="2">
    <source>
        <dbReference type="EMBL" id="XBV85672.1"/>
    </source>
</evidence>
<accession>A0AAU7UAR5</accession>
<gene>
    <name evidence="2" type="ORF">ABOD76_19970</name>
</gene>
<feature type="compositionally biased region" description="Basic and acidic residues" evidence="1">
    <location>
        <begin position="1"/>
        <end position="18"/>
    </location>
</feature>
<name>A0AAU7UAR5_9DEIO</name>
<proteinExistence type="predicted"/>
<dbReference type="EMBL" id="CP158299">
    <property type="protein sequence ID" value="XBV85672.1"/>
    <property type="molecule type" value="Genomic_DNA"/>
</dbReference>
<evidence type="ECO:0000256" key="1">
    <source>
        <dbReference type="SAM" id="MobiDB-lite"/>
    </source>
</evidence>
<feature type="compositionally biased region" description="Basic and acidic residues" evidence="1">
    <location>
        <begin position="43"/>
        <end position="61"/>
    </location>
</feature>
<dbReference type="AlphaFoldDB" id="A0AAU7UAR5"/>
<protein>
    <recommendedName>
        <fullName evidence="3">Multidrug transporter</fullName>
    </recommendedName>
</protein>
<dbReference type="KEGG" id="dsc:ABOD76_19970"/>